<evidence type="ECO:0000313" key="3">
    <source>
        <dbReference type="Proteomes" id="UP000265520"/>
    </source>
</evidence>
<keyword evidence="3" id="KW-1185">Reference proteome</keyword>
<organism evidence="2 3">
    <name type="scientific">Trifolium medium</name>
    <dbReference type="NCBI Taxonomy" id="97028"/>
    <lineage>
        <taxon>Eukaryota</taxon>
        <taxon>Viridiplantae</taxon>
        <taxon>Streptophyta</taxon>
        <taxon>Embryophyta</taxon>
        <taxon>Tracheophyta</taxon>
        <taxon>Spermatophyta</taxon>
        <taxon>Magnoliopsida</taxon>
        <taxon>eudicotyledons</taxon>
        <taxon>Gunneridae</taxon>
        <taxon>Pentapetalae</taxon>
        <taxon>rosids</taxon>
        <taxon>fabids</taxon>
        <taxon>Fabales</taxon>
        <taxon>Fabaceae</taxon>
        <taxon>Papilionoideae</taxon>
        <taxon>50 kb inversion clade</taxon>
        <taxon>NPAAA clade</taxon>
        <taxon>Hologalegina</taxon>
        <taxon>IRL clade</taxon>
        <taxon>Trifolieae</taxon>
        <taxon>Trifolium</taxon>
    </lineage>
</organism>
<dbReference type="EMBL" id="LXQA010108575">
    <property type="protein sequence ID" value="MCI18113.1"/>
    <property type="molecule type" value="Genomic_DNA"/>
</dbReference>
<dbReference type="AlphaFoldDB" id="A0A392Q114"/>
<feature type="compositionally biased region" description="Basic and acidic residues" evidence="1">
    <location>
        <begin position="52"/>
        <end position="76"/>
    </location>
</feature>
<feature type="non-terminal residue" evidence="2">
    <location>
        <position position="1"/>
    </location>
</feature>
<accession>A0A392Q114</accession>
<feature type="region of interest" description="Disordered" evidence="1">
    <location>
        <begin position="1"/>
        <end position="85"/>
    </location>
</feature>
<sequence length="132" mass="14906">TTPSNLTTATPRPHKTSGSAPNHHTHRKIASPALPPPKPLDGRNPKKKRAEHKLEEEETGAGKEQENGTEKTRTGEEEQTDADLDTVVRRADRLLVAPPLPSCLHCEEKGLDLREMESRSEVFRERWLERNF</sequence>
<evidence type="ECO:0000313" key="2">
    <source>
        <dbReference type="EMBL" id="MCI18113.1"/>
    </source>
</evidence>
<reference evidence="2 3" key="1">
    <citation type="journal article" date="2018" name="Front. Plant Sci.">
        <title>Red Clover (Trifolium pratense) and Zigzag Clover (T. medium) - A Picture of Genomic Similarities and Differences.</title>
        <authorList>
            <person name="Dluhosova J."/>
            <person name="Istvanek J."/>
            <person name="Nedelnik J."/>
            <person name="Repkova J."/>
        </authorList>
    </citation>
    <scope>NUCLEOTIDE SEQUENCE [LARGE SCALE GENOMIC DNA]</scope>
    <source>
        <strain evidence="3">cv. 10/8</strain>
        <tissue evidence="2">Leaf</tissue>
    </source>
</reference>
<comment type="caution">
    <text evidence="2">The sequence shown here is derived from an EMBL/GenBank/DDBJ whole genome shotgun (WGS) entry which is preliminary data.</text>
</comment>
<evidence type="ECO:0000256" key="1">
    <source>
        <dbReference type="SAM" id="MobiDB-lite"/>
    </source>
</evidence>
<dbReference type="Proteomes" id="UP000265520">
    <property type="component" value="Unassembled WGS sequence"/>
</dbReference>
<feature type="compositionally biased region" description="Polar residues" evidence="1">
    <location>
        <begin position="1"/>
        <end position="22"/>
    </location>
</feature>
<name>A0A392Q114_9FABA</name>
<proteinExistence type="predicted"/>
<protein>
    <submittedName>
        <fullName evidence="2">Uncharacterized protein</fullName>
    </submittedName>
</protein>